<dbReference type="AlphaFoldDB" id="A0AAV0TET5"/>
<name>A0AAV0TET5_HYABA</name>
<accession>A0AAV0TET5</accession>
<feature type="coiled-coil region" evidence="1">
    <location>
        <begin position="101"/>
        <end position="132"/>
    </location>
</feature>
<evidence type="ECO:0000256" key="1">
    <source>
        <dbReference type="SAM" id="Coils"/>
    </source>
</evidence>
<keyword evidence="3" id="KW-1185">Reference proteome</keyword>
<keyword evidence="1" id="KW-0175">Coiled coil</keyword>
<dbReference type="EMBL" id="CANTFL010000320">
    <property type="protein sequence ID" value="CAI5720716.1"/>
    <property type="molecule type" value="Genomic_DNA"/>
</dbReference>
<evidence type="ECO:0000313" key="2">
    <source>
        <dbReference type="EMBL" id="CAI5720716.1"/>
    </source>
</evidence>
<comment type="caution">
    <text evidence="2">The sequence shown here is derived from an EMBL/GenBank/DDBJ whole genome shotgun (WGS) entry which is preliminary data.</text>
</comment>
<gene>
    <name evidence="2" type="ORF">HBR001_LOCUS2453</name>
</gene>
<sequence length="192" mass="21216">MTMETTARKSGQQTLSHLLAIAYHVLDEVKYTNLKPPLRSSLKSFAADVNAPGSPPSEAETAQDEAFADVNGQTVGFVGGQGHPVVVPFTQEEIQDTYTRMAALKTQYMKLSAELLEAVKELEKKKENGVRDKDEDTAVAALVAKRNQLRKEVYERNVVMKGLIDRLRNLQHSIRLMQGGSAYPPSIVMESV</sequence>
<protein>
    <submittedName>
        <fullName evidence="2">Uncharacterized protein</fullName>
    </submittedName>
</protein>
<reference evidence="2" key="1">
    <citation type="submission" date="2022-12" db="EMBL/GenBank/DDBJ databases">
        <authorList>
            <person name="Webb A."/>
        </authorList>
    </citation>
    <scope>NUCLEOTIDE SEQUENCE</scope>
    <source>
        <strain evidence="2">Hp1</strain>
    </source>
</reference>
<organism evidence="2 3">
    <name type="scientific">Hyaloperonospora brassicae</name>
    <name type="common">Brassica downy mildew</name>
    <name type="synonym">Peronospora brassicae</name>
    <dbReference type="NCBI Taxonomy" id="162125"/>
    <lineage>
        <taxon>Eukaryota</taxon>
        <taxon>Sar</taxon>
        <taxon>Stramenopiles</taxon>
        <taxon>Oomycota</taxon>
        <taxon>Peronosporomycetes</taxon>
        <taxon>Peronosporales</taxon>
        <taxon>Peronosporaceae</taxon>
        <taxon>Hyaloperonospora</taxon>
    </lineage>
</organism>
<dbReference type="Proteomes" id="UP001162031">
    <property type="component" value="Unassembled WGS sequence"/>
</dbReference>
<proteinExistence type="predicted"/>
<evidence type="ECO:0000313" key="3">
    <source>
        <dbReference type="Proteomes" id="UP001162031"/>
    </source>
</evidence>